<organism evidence="3 4">
    <name type="scientific">Elysia marginata</name>
    <dbReference type="NCBI Taxonomy" id="1093978"/>
    <lineage>
        <taxon>Eukaryota</taxon>
        <taxon>Metazoa</taxon>
        <taxon>Spiralia</taxon>
        <taxon>Lophotrochozoa</taxon>
        <taxon>Mollusca</taxon>
        <taxon>Gastropoda</taxon>
        <taxon>Heterobranchia</taxon>
        <taxon>Euthyneura</taxon>
        <taxon>Panpulmonata</taxon>
        <taxon>Sacoglossa</taxon>
        <taxon>Placobranchoidea</taxon>
        <taxon>Plakobranchidae</taxon>
        <taxon>Elysia</taxon>
    </lineage>
</organism>
<evidence type="ECO:0000313" key="4">
    <source>
        <dbReference type="Proteomes" id="UP000762676"/>
    </source>
</evidence>
<dbReference type="PANTHER" id="PTHR39081">
    <property type="entry name" value="MUT7-C DOMAIN-CONTAINING PROTEIN"/>
    <property type="match status" value="1"/>
</dbReference>
<comment type="caution">
    <text evidence="3">The sequence shown here is derived from an EMBL/GenBank/DDBJ whole genome shotgun (WGS) entry which is preliminary data.</text>
</comment>
<sequence length="295" mass="34072">MQCYLIRAIQGSGFQSIDNRGKTVASLPGKEVAGGDVNRHAFIKREAIFRFYAELNDFLPKRYRQCDHRVSFIGQPAVKDLIEAQQVPHTEVDLILLNGQPVSFSHPLRGGERVAVYPVFERFDIQSMNRLRPAPLRYPRFIADVHLGRLARYLRILGLDVLYQNDYEDETIIAISQQIHRIILTRDLGILKNGRVTHGYWLRNTDPVKQLKEVVQALQLESNFKPFARCCVCNGQLQSVSAEQIWHRIPPDTRRYYDTFYLCDACQQVFWKGSHYARILAQLKEEGIKLQLDSA</sequence>
<accession>A0AAV4EVT9</accession>
<feature type="domain" description="Ubiquitin Mut7-C" evidence="2">
    <location>
        <begin position="46"/>
        <end position="124"/>
    </location>
</feature>
<dbReference type="PANTHER" id="PTHR39081:SF1">
    <property type="entry name" value="MUT7-C RNASE DOMAIN-CONTAINING PROTEIN"/>
    <property type="match status" value="1"/>
</dbReference>
<dbReference type="EMBL" id="BMAT01007481">
    <property type="protein sequence ID" value="GFR65114.1"/>
    <property type="molecule type" value="Genomic_DNA"/>
</dbReference>
<evidence type="ECO:0000313" key="3">
    <source>
        <dbReference type="EMBL" id="GFR65114.1"/>
    </source>
</evidence>
<dbReference type="Proteomes" id="UP000762676">
    <property type="component" value="Unassembled WGS sequence"/>
</dbReference>
<dbReference type="Pfam" id="PF14451">
    <property type="entry name" value="Ub-Mut7C"/>
    <property type="match status" value="1"/>
</dbReference>
<feature type="domain" description="Mut7-C RNAse" evidence="1">
    <location>
        <begin position="139"/>
        <end position="280"/>
    </location>
</feature>
<gene>
    <name evidence="3" type="ORF">ElyMa_003648600</name>
</gene>
<evidence type="ECO:0000259" key="2">
    <source>
        <dbReference type="Pfam" id="PF14451"/>
    </source>
</evidence>
<proteinExistence type="predicted"/>
<dbReference type="InterPro" id="IPR027798">
    <property type="entry name" value="Ub_Mut7C"/>
</dbReference>
<dbReference type="InterPro" id="IPR002782">
    <property type="entry name" value="Mut7-C_RNAse_dom"/>
</dbReference>
<name>A0AAV4EVT9_9GAST</name>
<dbReference type="AlphaFoldDB" id="A0AAV4EVT9"/>
<keyword evidence="4" id="KW-1185">Reference proteome</keyword>
<protein>
    <submittedName>
        <fullName evidence="3">Twitching motility protein PilT</fullName>
    </submittedName>
</protein>
<evidence type="ECO:0000259" key="1">
    <source>
        <dbReference type="Pfam" id="PF01927"/>
    </source>
</evidence>
<reference evidence="3 4" key="1">
    <citation type="journal article" date="2021" name="Elife">
        <title>Chloroplast acquisition without the gene transfer in kleptoplastic sea slugs, Plakobranchus ocellatus.</title>
        <authorList>
            <person name="Maeda T."/>
            <person name="Takahashi S."/>
            <person name="Yoshida T."/>
            <person name="Shimamura S."/>
            <person name="Takaki Y."/>
            <person name="Nagai Y."/>
            <person name="Toyoda A."/>
            <person name="Suzuki Y."/>
            <person name="Arimoto A."/>
            <person name="Ishii H."/>
            <person name="Satoh N."/>
            <person name="Nishiyama T."/>
            <person name="Hasebe M."/>
            <person name="Maruyama T."/>
            <person name="Minagawa J."/>
            <person name="Obokata J."/>
            <person name="Shigenobu S."/>
        </authorList>
    </citation>
    <scope>NUCLEOTIDE SEQUENCE [LARGE SCALE GENOMIC DNA]</scope>
</reference>
<dbReference type="Pfam" id="PF01927">
    <property type="entry name" value="Mut7-C"/>
    <property type="match status" value="1"/>
</dbReference>